<keyword evidence="2" id="KW-1185">Reference proteome</keyword>
<comment type="caution">
    <text evidence="1">The sequence shown here is derived from an EMBL/GenBank/DDBJ whole genome shotgun (WGS) entry which is preliminary data.</text>
</comment>
<name>A0ABS2MFX3_9ACTN</name>
<gene>
    <name evidence="1" type="ORF">JOE61_003874</name>
</gene>
<evidence type="ECO:0000313" key="2">
    <source>
        <dbReference type="Proteomes" id="UP000732378"/>
    </source>
</evidence>
<organism evidence="1 2">
    <name type="scientific">Nocardioides salarius</name>
    <dbReference type="NCBI Taxonomy" id="374513"/>
    <lineage>
        <taxon>Bacteria</taxon>
        <taxon>Bacillati</taxon>
        <taxon>Actinomycetota</taxon>
        <taxon>Actinomycetes</taxon>
        <taxon>Propionibacteriales</taxon>
        <taxon>Nocardioidaceae</taxon>
        <taxon>Nocardioides</taxon>
    </lineage>
</organism>
<sequence length="106" mass="11894">MSHYTTGTGRPYVECDDPMRHHAGGPLLRCQRRSYGTRERFGTGPQLDLFDLPRGWAVAPYPDDFEHGATRRNLLDGGTVEPLLWLVGITGDLHTCPTCRVSRQGR</sequence>
<accession>A0ABS2MFX3</accession>
<dbReference type="EMBL" id="JAFBBZ010000001">
    <property type="protein sequence ID" value="MBM7510060.1"/>
    <property type="molecule type" value="Genomic_DNA"/>
</dbReference>
<reference evidence="1 2" key="1">
    <citation type="submission" date="2021-01" db="EMBL/GenBank/DDBJ databases">
        <title>Sequencing the genomes of 1000 actinobacteria strains.</title>
        <authorList>
            <person name="Klenk H.-P."/>
        </authorList>
    </citation>
    <scope>NUCLEOTIDE SEQUENCE [LARGE SCALE GENOMIC DNA]</scope>
    <source>
        <strain evidence="1 2">DSM 18239</strain>
    </source>
</reference>
<evidence type="ECO:0000313" key="1">
    <source>
        <dbReference type="EMBL" id="MBM7510060.1"/>
    </source>
</evidence>
<dbReference type="Proteomes" id="UP000732378">
    <property type="component" value="Unassembled WGS sequence"/>
</dbReference>
<proteinExistence type="predicted"/>
<protein>
    <submittedName>
        <fullName evidence="1">Uncharacterized protein</fullName>
    </submittedName>
</protein>
<dbReference type="RefSeq" id="WP_193667320.1">
    <property type="nucleotide sequence ID" value="NZ_JACDTV010000002.1"/>
</dbReference>